<protein>
    <recommendedName>
        <fullName evidence="4">Zinc knuckle CX2CX4HX4C domain-containing protein</fullName>
    </recommendedName>
</protein>
<accession>A0AAV3PSY5</accession>
<reference evidence="2 3" key="1">
    <citation type="submission" date="2024-01" db="EMBL/GenBank/DDBJ databases">
        <title>The complete chloroplast genome sequence of Lithospermum erythrorhizon: insights into the phylogenetic relationship among Boraginaceae species and the maternal lineages of purple gromwells.</title>
        <authorList>
            <person name="Okada T."/>
            <person name="Watanabe K."/>
        </authorList>
    </citation>
    <scope>NUCLEOTIDE SEQUENCE [LARGE SCALE GENOMIC DNA]</scope>
</reference>
<comment type="caution">
    <text evidence="2">The sequence shown here is derived from an EMBL/GenBank/DDBJ whole genome shotgun (WGS) entry which is preliminary data.</text>
</comment>
<feature type="compositionally biased region" description="Low complexity" evidence="1">
    <location>
        <begin position="356"/>
        <end position="366"/>
    </location>
</feature>
<feature type="compositionally biased region" description="Basic residues" evidence="1">
    <location>
        <begin position="334"/>
        <end position="350"/>
    </location>
</feature>
<gene>
    <name evidence="2" type="ORF">LIER_37611</name>
</gene>
<organism evidence="2 3">
    <name type="scientific">Lithospermum erythrorhizon</name>
    <name type="common">Purple gromwell</name>
    <name type="synonym">Lithospermum officinale var. erythrorhizon</name>
    <dbReference type="NCBI Taxonomy" id="34254"/>
    <lineage>
        <taxon>Eukaryota</taxon>
        <taxon>Viridiplantae</taxon>
        <taxon>Streptophyta</taxon>
        <taxon>Embryophyta</taxon>
        <taxon>Tracheophyta</taxon>
        <taxon>Spermatophyta</taxon>
        <taxon>Magnoliopsida</taxon>
        <taxon>eudicotyledons</taxon>
        <taxon>Gunneridae</taxon>
        <taxon>Pentapetalae</taxon>
        <taxon>asterids</taxon>
        <taxon>lamiids</taxon>
        <taxon>Boraginales</taxon>
        <taxon>Boraginaceae</taxon>
        <taxon>Boraginoideae</taxon>
        <taxon>Lithospermeae</taxon>
        <taxon>Lithospermum</taxon>
    </lineage>
</organism>
<feature type="region of interest" description="Disordered" evidence="1">
    <location>
        <begin position="312"/>
        <end position="390"/>
    </location>
</feature>
<evidence type="ECO:0000256" key="1">
    <source>
        <dbReference type="SAM" id="MobiDB-lite"/>
    </source>
</evidence>
<feature type="compositionally biased region" description="Basic and acidic residues" evidence="1">
    <location>
        <begin position="314"/>
        <end position="333"/>
    </location>
</feature>
<evidence type="ECO:0008006" key="4">
    <source>
        <dbReference type="Google" id="ProtNLM"/>
    </source>
</evidence>
<dbReference type="EMBL" id="BAABME010018217">
    <property type="protein sequence ID" value="GAA0153027.1"/>
    <property type="molecule type" value="Genomic_DNA"/>
</dbReference>
<sequence>MDVNILRSLLSCNLIEEEALPIQLEEFELADGIVECEESVYVKIHSLNDNFVSIQGFSMAMSNAWNCKDLRVARVLGPILQVFFPSLEENERVCGKGGKKFFRLRATINLNQPLHRLLNFSVEGGLGTGYLAYERLPYLCFHCGLMGHLIKQSPVIPTSVERQDVCIYCLWIKAPLEKSWLEFKLELGKEALENQSLDSYADGKRDTKGGGGAGKCEAVVVAPNVFPGFEPRESLSNRLGAVINGTLIAGQEGTTVTNEELNDQFQTGNLNSNSNLNQELTISGVFIRGENIAEQTWSSHWLHANDQIFHSSQRHQDNNQEIKGKEVFQDLPRKSKLLKTRSSVKRHHPCGKNDHSSSSSKKPSLSGVGLEGTSTKLPTAEVAEQPRRSQ</sequence>
<evidence type="ECO:0000313" key="3">
    <source>
        <dbReference type="Proteomes" id="UP001454036"/>
    </source>
</evidence>
<evidence type="ECO:0000313" key="2">
    <source>
        <dbReference type="EMBL" id="GAA0153027.1"/>
    </source>
</evidence>
<proteinExistence type="predicted"/>
<dbReference type="AlphaFoldDB" id="A0AAV3PSY5"/>
<dbReference type="Proteomes" id="UP001454036">
    <property type="component" value="Unassembled WGS sequence"/>
</dbReference>
<name>A0AAV3PSY5_LITER</name>
<keyword evidence="3" id="KW-1185">Reference proteome</keyword>